<dbReference type="OrthoDB" id="10021397at2759"/>
<organism evidence="10 11">
    <name type="scientific">Candida albicans (strain SC5314 / ATCC MYA-2876)</name>
    <name type="common">Yeast</name>
    <dbReference type="NCBI Taxonomy" id="237561"/>
    <lineage>
        <taxon>Eukaryota</taxon>
        <taxon>Fungi</taxon>
        <taxon>Dikarya</taxon>
        <taxon>Ascomycota</taxon>
        <taxon>Saccharomycotina</taxon>
        <taxon>Pichiomycetes</taxon>
        <taxon>Debaryomycetaceae</taxon>
        <taxon>Candida/Lodderomyces clade</taxon>
        <taxon>Candida</taxon>
    </lineage>
</organism>
<evidence type="ECO:0000256" key="1">
    <source>
        <dbReference type="ARBA" id="ARBA00004141"/>
    </source>
</evidence>
<reference evidence="10 11" key="2">
    <citation type="journal article" date="2007" name="Genome Biol.">
        <title>Assembly of the Candida albicans genome into sixteen supercontigs aligned on the eight chromosomes.</title>
        <authorList>
            <person name="van het Hoog M."/>
            <person name="Rast T.J."/>
            <person name="Martchenko M."/>
            <person name="Grindle S."/>
            <person name="Dignard D."/>
            <person name="Hogues H."/>
            <person name="Cuomo C."/>
            <person name="Berriman M."/>
            <person name="Scherer S."/>
            <person name="Magee B.B."/>
            <person name="Whiteway M."/>
            <person name="Chibana H."/>
            <person name="Nantel A."/>
            <person name="Magee P.T."/>
        </authorList>
    </citation>
    <scope>GENOME REANNOTATION</scope>
    <source>
        <strain evidence="11">SC5314 / ATCC MYA-2876</strain>
    </source>
</reference>
<accession>A0A1D8PEJ7</accession>
<feature type="transmembrane region" description="Helical" evidence="7">
    <location>
        <begin position="552"/>
        <end position="570"/>
    </location>
</feature>
<feature type="transmembrane region" description="Helical" evidence="7">
    <location>
        <begin position="338"/>
        <end position="363"/>
    </location>
</feature>
<dbReference type="Proteomes" id="UP000000559">
    <property type="component" value="Chromosome 1"/>
</dbReference>
<dbReference type="CDD" id="cd17502">
    <property type="entry name" value="MFS_Azr1_MDR_like"/>
    <property type="match status" value="1"/>
</dbReference>
<name>A0A1D8PEJ7_CANAL</name>
<evidence type="ECO:0000256" key="3">
    <source>
        <dbReference type="ARBA" id="ARBA00022692"/>
    </source>
</evidence>
<evidence type="ECO:0000313" key="11">
    <source>
        <dbReference type="Proteomes" id="UP000000559"/>
    </source>
</evidence>
<feature type="transmembrane region" description="Helical" evidence="7">
    <location>
        <begin position="298"/>
        <end position="318"/>
    </location>
</feature>
<dbReference type="GO" id="GO:0005886">
    <property type="term" value="C:plasma membrane"/>
    <property type="evidence" value="ECO:0000318"/>
    <property type="project" value="GO_Central"/>
</dbReference>
<feature type="domain" description="Major facilitator superfamily (MFS) profile" evidence="8">
    <location>
        <begin position="79"/>
        <end position="575"/>
    </location>
</feature>
<gene>
    <name evidence="10" type="ordered locus">CAALFM_C109210CA</name>
    <name evidence="9" type="ordered locus">orf19.12243</name>
</gene>
<feature type="compositionally biased region" description="Polar residues" evidence="6">
    <location>
        <begin position="21"/>
        <end position="50"/>
    </location>
</feature>
<dbReference type="PROSITE" id="PS50850">
    <property type="entry name" value="MFS"/>
    <property type="match status" value="1"/>
</dbReference>
<feature type="transmembrane region" description="Helical" evidence="7">
    <location>
        <begin position="144"/>
        <end position="163"/>
    </location>
</feature>
<protein>
    <submittedName>
        <fullName evidence="10">Basic amino acid transporter</fullName>
    </submittedName>
</protein>
<feature type="transmembrane region" description="Helical" evidence="7">
    <location>
        <begin position="201"/>
        <end position="220"/>
    </location>
</feature>
<dbReference type="CGD" id="CAL0000193702">
    <property type="gene designation" value="orf19.12243"/>
</dbReference>
<feature type="region of interest" description="Disordered" evidence="6">
    <location>
        <begin position="577"/>
        <end position="620"/>
    </location>
</feature>
<dbReference type="Gene3D" id="1.20.1720.10">
    <property type="entry name" value="Multidrug resistance protein D"/>
    <property type="match status" value="1"/>
</dbReference>
<feature type="transmembrane region" description="Helical" evidence="7">
    <location>
        <begin position="429"/>
        <end position="447"/>
    </location>
</feature>
<evidence type="ECO:0000313" key="9">
    <source>
        <dbReference type="CGD" id="CAL0000193702"/>
    </source>
</evidence>
<feature type="transmembrane region" description="Helical" evidence="7">
    <location>
        <begin position="114"/>
        <end position="132"/>
    </location>
</feature>
<dbReference type="eggNOG" id="KOG0254">
    <property type="taxonomic scope" value="Eukaryota"/>
</dbReference>
<feature type="transmembrane region" description="Helical" evidence="7">
    <location>
        <begin position="375"/>
        <end position="396"/>
    </location>
</feature>
<dbReference type="InterPro" id="IPR020846">
    <property type="entry name" value="MFS_dom"/>
</dbReference>
<feature type="compositionally biased region" description="Basic and acidic residues" evidence="6">
    <location>
        <begin position="577"/>
        <end position="595"/>
    </location>
</feature>
<dbReference type="GO" id="GO:0055085">
    <property type="term" value="P:transmembrane transport"/>
    <property type="evidence" value="ECO:0000318"/>
    <property type="project" value="GO_Central"/>
</dbReference>
<dbReference type="GeneID" id="3634897"/>
<evidence type="ECO:0000256" key="2">
    <source>
        <dbReference type="ARBA" id="ARBA00007520"/>
    </source>
</evidence>
<dbReference type="SMR" id="A0A1D8PEJ7"/>
<sequence>MSGKKKENSFSNPDNAELQANAPSTPQNDSDSSVIVQPNIHNDIENQPTAEQKGFKESDAGDGTKKEDHYLHGVQLILCFLSLFLCLFLFALDQTIVVTILTTVGTKFDAFSKVGWLSSGFLLTMAVFIQFFGKLSIIIGRKWAMVIAIILFEAGSLMCALANDMNVLIGGRVLAGIGGSGINSSVFVIGSEVVPITRRPLALSIFSITFAVASVVGPLIGGAFTSKVTWRWAFYINLPIGGFATLVFLYAFRPPRPKVNVKQQLKQFDYFGTFLLIAGSVILLLAITFGTSDFPWDSAAVISCFVLGPVLLIAFVVWNFGFSKNQVISTEIVKVPQIIASTLAISGIFSAFIMFMIYGAIYFQVVKDASPLSAGLHLLPTIIAVVLSSMLSGLLVQKFKFVKPYNVISGILGPIGCGLITLLEVDSNFSQQVGLLIILGVSAGLQMQPSFLSAQIKAPKTPSGMIMTTTFINFSRSILSAFGAVLADAVYTTSLKNIYSKAVKKVTNPVILQDLQKFSLSQLTSSTALLKTLHPETEHFVKTQIMNAIRNVFYMAIGFSAITFFAAFFVTNERLPKNVEKPEEQSNEKETKESDSSASDVSQPKETEEDEVRNEEPERI</sequence>
<feature type="region of interest" description="Disordered" evidence="6">
    <location>
        <begin position="1"/>
        <end position="61"/>
    </location>
</feature>
<dbReference type="RefSeq" id="XP_723465.1">
    <property type="nucleotide sequence ID" value="XM_718372.2"/>
</dbReference>
<dbReference type="InterPro" id="IPR011701">
    <property type="entry name" value="MFS"/>
</dbReference>
<dbReference type="Pfam" id="PF07690">
    <property type="entry name" value="MFS_1"/>
    <property type="match status" value="1"/>
</dbReference>
<evidence type="ECO:0000256" key="4">
    <source>
        <dbReference type="ARBA" id="ARBA00022989"/>
    </source>
</evidence>
<dbReference type="FunCoup" id="A0A1D8PEJ7">
    <property type="interactions" value="87"/>
</dbReference>
<dbReference type="GO" id="GO:0042910">
    <property type="term" value="F:xenobiotic transmembrane transporter activity"/>
    <property type="evidence" value="ECO:0000303"/>
    <property type="project" value="CGD"/>
</dbReference>
<dbReference type="KEGG" id="cal:CAALFM_C109210CA"/>
<dbReference type="InParanoid" id="A0A1D8PEJ7"/>
<feature type="transmembrane region" description="Helical" evidence="7">
    <location>
        <begin position="232"/>
        <end position="252"/>
    </location>
</feature>
<comment type="similarity">
    <text evidence="2">Belongs to the major facilitator superfamily. TCR/Tet family.</text>
</comment>
<dbReference type="InterPro" id="IPR036259">
    <property type="entry name" value="MFS_trans_sf"/>
</dbReference>
<dbReference type="EMBL" id="CP017623">
    <property type="protein sequence ID" value="AOW26555.1"/>
    <property type="molecule type" value="Genomic_DNA"/>
</dbReference>
<dbReference type="PANTHER" id="PTHR23501:SF198">
    <property type="entry name" value="AZOLE RESISTANCE PROTEIN 1-RELATED"/>
    <property type="match status" value="1"/>
</dbReference>
<evidence type="ECO:0000259" key="8">
    <source>
        <dbReference type="PROSITE" id="PS50850"/>
    </source>
</evidence>
<keyword evidence="11" id="KW-1185">Reference proteome</keyword>
<dbReference type="AlphaFoldDB" id="A0A1D8PEJ7"/>
<dbReference type="GO" id="GO:0022857">
    <property type="term" value="F:transmembrane transporter activity"/>
    <property type="evidence" value="ECO:0000318"/>
    <property type="project" value="GO_Central"/>
</dbReference>
<evidence type="ECO:0000256" key="6">
    <source>
        <dbReference type="SAM" id="MobiDB-lite"/>
    </source>
</evidence>
<evidence type="ECO:0000313" key="10">
    <source>
        <dbReference type="EMBL" id="AOW26555.1"/>
    </source>
</evidence>
<feature type="transmembrane region" description="Helical" evidence="7">
    <location>
        <begin position="76"/>
        <end position="102"/>
    </location>
</feature>
<proteinExistence type="inferred from homology"/>
<feature type="transmembrane region" description="Helical" evidence="7">
    <location>
        <begin position="169"/>
        <end position="189"/>
    </location>
</feature>
<evidence type="ECO:0000256" key="7">
    <source>
        <dbReference type="SAM" id="Phobius"/>
    </source>
</evidence>
<feature type="transmembrane region" description="Helical" evidence="7">
    <location>
        <begin position="273"/>
        <end position="292"/>
    </location>
</feature>
<dbReference type="SUPFAM" id="SSF103473">
    <property type="entry name" value="MFS general substrate transporter"/>
    <property type="match status" value="1"/>
</dbReference>
<reference evidence="10 11" key="1">
    <citation type="journal article" date="2004" name="Proc. Natl. Acad. Sci. U.S.A.">
        <title>The diploid genome sequence of Candida albicans.</title>
        <authorList>
            <person name="Jones T."/>
            <person name="Federspiel N.A."/>
            <person name="Chibana H."/>
            <person name="Dungan J."/>
            <person name="Kalman S."/>
            <person name="Magee B.B."/>
            <person name="Newport G."/>
            <person name="Thorstenson Y.R."/>
            <person name="Agabian N."/>
            <person name="Magee P.T."/>
            <person name="Davis R.W."/>
            <person name="Scherer S."/>
        </authorList>
    </citation>
    <scope>NUCLEOTIDE SEQUENCE [LARGE SCALE GENOMIC DNA]</scope>
    <source>
        <strain evidence="11">SC5314 / ATCC MYA-2876</strain>
    </source>
</reference>
<dbReference type="STRING" id="237561.A0A1D8PEJ7"/>
<keyword evidence="3 7" id="KW-0812">Transmembrane</keyword>
<dbReference type="Gene3D" id="1.20.1250.20">
    <property type="entry name" value="MFS general substrate transporter like domains"/>
    <property type="match status" value="1"/>
</dbReference>
<feature type="transmembrane region" description="Helical" evidence="7">
    <location>
        <begin position="405"/>
        <end position="423"/>
    </location>
</feature>
<reference evidence="10 11" key="3">
    <citation type="journal article" date="2013" name="Genome Biol.">
        <title>Assembly of a phased diploid Candida albicans genome facilitates allele-specific measurements and provides a simple model for repeat and indel structure.</title>
        <authorList>
            <person name="Muzzey D."/>
            <person name="Schwartz K."/>
            <person name="Weissman J.S."/>
            <person name="Sherlock G."/>
        </authorList>
    </citation>
    <scope>NUCLEOTIDE SEQUENCE [LARGE SCALE GENOMIC DNA]</scope>
    <source>
        <strain evidence="11">SC5314 / ATCC MYA-2876</strain>
    </source>
</reference>
<keyword evidence="5 7" id="KW-0472">Membrane</keyword>
<evidence type="ECO:0000256" key="5">
    <source>
        <dbReference type="ARBA" id="ARBA00023136"/>
    </source>
</evidence>
<keyword evidence="4 7" id="KW-1133">Transmembrane helix</keyword>
<dbReference type="FunFam" id="1.20.1720.10:FF:000014">
    <property type="entry name" value="MFS drug transporter, putative"/>
    <property type="match status" value="1"/>
</dbReference>
<comment type="subcellular location">
    <subcellularLocation>
        <location evidence="1">Membrane</location>
        <topology evidence="1">Multi-pass membrane protein</topology>
    </subcellularLocation>
</comment>
<dbReference type="PANTHER" id="PTHR23501">
    <property type="entry name" value="MAJOR FACILITATOR SUPERFAMILY"/>
    <property type="match status" value="1"/>
</dbReference>
<dbReference type="VEuPathDB" id="FungiDB:C1_09210C_A"/>